<feature type="binding site" evidence="7">
    <location>
        <position position="449"/>
    </location>
    <ligand>
        <name>substrate</name>
    </ligand>
</feature>
<keyword evidence="7" id="KW-0479">Metal-binding</keyword>
<dbReference type="InterPro" id="IPR050448">
    <property type="entry name" value="OpgB/LTA_synthase_biosynth"/>
</dbReference>
<feature type="transmembrane region" description="Helical" evidence="9">
    <location>
        <begin position="187"/>
        <end position="209"/>
    </location>
</feature>
<comment type="caution">
    <text evidence="11">The sequence shown here is derived from an EMBL/GenBank/DDBJ whole genome shotgun (WGS) entry which is preliminary data.</text>
</comment>
<dbReference type="OrthoDB" id="9777768at2"/>
<dbReference type="InterPro" id="IPR017850">
    <property type="entry name" value="Alkaline_phosphatase_core_sf"/>
</dbReference>
<evidence type="ECO:0000256" key="5">
    <source>
        <dbReference type="ARBA" id="ARBA00023136"/>
    </source>
</evidence>
<evidence type="ECO:0000259" key="10">
    <source>
        <dbReference type="Pfam" id="PF00884"/>
    </source>
</evidence>
<dbReference type="Pfam" id="PF00884">
    <property type="entry name" value="Sulfatase"/>
    <property type="match status" value="1"/>
</dbReference>
<gene>
    <name evidence="11" type="ORF">FC093_05425</name>
</gene>
<organism evidence="11 12">
    <name type="scientific">Ilyomonas limi</name>
    <dbReference type="NCBI Taxonomy" id="2575867"/>
    <lineage>
        <taxon>Bacteria</taxon>
        <taxon>Pseudomonadati</taxon>
        <taxon>Bacteroidota</taxon>
        <taxon>Chitinophagia</taxon>
        <taxon>Chitinophagales</taxon>
        <taxon>Chitinophagaceae</taxon>
        <taxon>Ilyomonas</taxon>
    </lineage>
</organism>
<dbReference type="CDD" id="cd16015">
    <property type="entry name" value="LTA_synthase"/>
    <property type="match status" value="1"/>
</dbReference>
<dbReference type="Proteomes" id="UP000305848">
    <property type="component" value="Unassembled WGS sequence"/>
</dbReference>
<evidence type="ECO:0000256" key="8">
    <source>
        <dbReference type="PIRSR" id="PIRSR005091-3"/>
    </source>
</evidence>
<feature type="transmembrane region" description="Helical" evidence="9">
    <location>
        <begin position="97"/>
        <end position="120"/>
    </location>
</feature>
<dbReference type="RefSeq" id="WP_137260736.1">
    <property type="nucleotide sequence ID" value="NZ_SZQL01000003.1"/>
</dbReference>
<reference evidence="11 12" key="1">
    <citation type="submission" date="2019-05" db="EMBL/GenBank/DDBJ databases">
        <title>Panacibacter sp. strain 17mud1-8 Genome sequencing and assembly.</title>
        <authorList>
            <person name="Chhetri G."/>
        </authorList>
    </citation>
    <scope>NUCLEOTIDE SEQUENCE [LARGE SCALE GENOMIC DNA]</scope>
    <source>
        <strain evidence="11 12">17mud1-8</strain>
    </source>
</reference>
<evidence type="ECO:0000313" key="11">
    <source>
        <dbReference type="EMBL" id="TKK70191.1"/>
    </source>
</evidence>
<dbReference type="PIRSF" id="PIRSF005091">
    <property type="entry name" value="Mmb_sulf_HI1246"/>
    <property type="match status" value="1"/>
</dbReference>
<protein>
    <submittedName>
        <fullName evidence="11">LTA synthase family protein</fullName>
    </submittedName>
</protein>
<feature type="transmembrane region" description="Helical" evidence="9">
    <location>
        <begin position="20"/>
        <end position="43"/>
    </location>
</feature>
<evidence type="ECO:0000256" key="6">
    <source>
        <dbReference type="PIRSR" id="PIRSR005091-1"/>
    </source>
</evidence>
<feature type="active site" evidence="6">
    <location>
        <position position="334"/>
    </location>
</feature>
<proteinExistence type="predicted"/>
<dbReference type="SUPFAM" id="SSF53649">
    <property type="entry name" value="Alkaline phosphatase-like"/>
    <property type="match status" value="1"/>
</dbReference>
<feature type="binding site" evidence="8">
    <location>
        <position position="504"/>
    </location>
    <ligand>
        <name>Mn(2+)</name>
        <dbReference type="ChEBI" id="CHEBI:29035"/>
    </ligand>
</feature>
<dbReference type="EMBL" id="SZQL01000003">
    <property type="protein sequence ID" value="TKK70191.1"/>
    <property type="molecule type" value="Genomic_DNA"/>
</dbReference>
<keyword evidence="3 9" id="KW-0812">Transmembrane</keyword>
<dbReference type="Gene3D" id="3.30.1120.80">
    <property type="match status" value="1"/>
</dbReference>
<feature type="transmembrane region" description="Helical" evidence="9">
    <location>
        <begin position="63"/>
        <end position="85"/>
    </location>
</feature>
<comment type="subcellular location">
    <subcellularLocation>
        <location evidence="1">Cell membrane</location>
        <topology evidence="1">Multi-pass membrane protein</topology>
    </subcellularLocation>
</comment>
<feature type="binding site" evidence="8">
    <location>
        <position position="503"/>
    </location>
    <ligand>
        <name>Mn(2+)</name>
        <dbReference type="ChEBI" id="CHEBI:29035"/>
    </ligand>
</feature>
<dbReference type="GO" id="GO:0046872">
    <property type="term" value="F:metal ion binding"/>
    <property type="evidence" value="ECO:0007669"/>
    <property type="project" value="UniProtKB-KW"/>
</dbReference>
<keyword evidence="5 9" id="KW-0472">Membrane</keyword>
<keyword evidence="7" id="KW-0464">Manganese</keyword>
<sequence length="663" mass="76116">MPNIIKSLISNNNWKKNIYVALLLYLLLAMLFYSLCRIGFYLFNISSFGSMDAGTFLQVMRGGLVFDLAAVLYSNILFILMLIIPHPYRYNKKYKQVLKWVFIIVNAVAIATNVIDFIYYKFTLARTTLSIFSQFQHEQNIGKLFLHFFLTYWYAVLLFAVLVWLLKKLYEQIDYEGPQVKNKWAHYVGGVVLVPLFIVLFVGGVRGGFKHSTRPITLSNAAEYSKNPKYANIVLNTPFAIIRTSTTTTIKKANYFKSEEELSNVFTPLHTPADTVPFRYDNVVILILESFSKEFMGAYNKDLGNSFVSYAPFLDSLAGKSRAYQYSLANGHKSIEAMPSVLCSLPSLEVPYILSHYSGDKVNSLASLLKDKGYYSAFFHGAPNGSMGFLAFSKTIGYDDYFGKDEYNNDDDYDGIWGIWDEPFLQFFANKMNTFKQPFLTTLFTVSSHDPFKIPAKYNSVFKGGPLPEQRCIQYTDYSLKRFFETAANMPWFKNTLFVITADHVSSQSQYPTYNSSVPGNFSIPVFFYKPGEDWSSMKQEVINQIDIMPTVLGYLHYHKPYIAFGRDVFKEDTTPYAFNYMNGTFNLYWSDYLLLYNNDKAVGLYNYKQDFTQQHNLLQQMPDTAQALTTKVQAMIQQYNNRIVDNNLTTEGSLLKKAANTR</sequence>
<dbReference type="Gene3D" id="3.40.720.10">
    <property type="entry name" value="Alkaline Phosphatase, subunit A"/>
    <property type="match status" value="1"/>
</dbReference>
<accession>A0A4U3L4S6</accession>
<name>A0A4U3L4S6_9BACT</name>
<evidence type="ECO:0000256" key="7">
    <source>
        <dbReference type="PIRSR" id="PIRSR005091-2"/>
    </source>
</evidence>
<evidence type="ECO:0000256" key="3">
    <source>
        <dbReference type="ARBA" id="ARBA00022692"/>
    </source>
</evidence>
<keyword evidence="4 9" id="KW-1133">Transmembrane helix</keyword>
<evidence type="ECO:0000256" key="9">
    <source>
        <dbReference type="SAM" id="Phobius"/>
    </source>
</evidence>
<dbReference type="InterPro" id="IPR012160">
    <property type="entry name" value="LtaS-like"/>
</dbReference>
<evidence type="ECO:0000256" key="2">
    <source>
        <dbReference type="ARBA" id="ARBA00022475"/>
    </source>
</evidence>
<dbReference type="GO" id="GO:0005886">
    <property type="term" value="C:plasma membrane"/>
    <property type="evidence" value="ECO:0007669"/>
    <property type="project" value="UniProtKB-SubCell"/>
</dbReference>
<dbReference type="PANTHER" id="PTHR47371:SF3">
    <property type="entry name" value="PHOSPHOGLYCEROL TRANSFERASE I"/>
    <property type="match status" value="1"/>
</dbReference>
<evidence type="ECO:0000256" key="1">
    <source>
        <dbReference type="ARBA" id="ARBA00004651"/>
    </source>
</evidence>
<feature type="domain" description="Sulfatase N-terminal" evidence="10">
    <location>
        <begin position="282"/>
        <end position="557"/>
    </location>
</feature>
<keyword evidence="2" id="KW-1003">Cell membrane</keyword>
<evidence type="ECO:0000256" key="4">
    <source>
        <dbReference type="ARBA" id="ARBA00022989"/>
    </source>
</evidence>
<evidence type="ECO:0000313" key="12">
    <source>
        <dbReference type="Proteomes" id="UP000305848"/>
    </source>
</evidence>
<feature type="binding site" evidence="8">
    <location>
        <position position="289"/>
    </location>
    <ligand>
        <name>Mn(2+)</name>
        <dbReference type="ChEBI" id="CHEBI:29035"/>
    </ligand>
</feature>
<feature type="transmembrane region" description="Helical" evidence="9">
    <location>
        <begin position="144"/>
        <end position="166"/>
    </location>
</feature>
<dbReference type="AlphaFoldDB" id="A0A4U3L4S6"/>
<dbReference type="PANTHER" id="PTHR47371">
    <property type="entry name" value="LIPOTEICHOIC ACID SYNTHASE"/>
    <property type="match status" value="1"/>
</dbReference>
<keyword evidence="12" id="KW-1185">Reference proteome</keyword>
<dbReference type="InterPro" id="IPR000917">
    <property type="entry name" value="Sulfatase_N"/>
</dbReference>